<evidence type="ECO:0000256" key="1">
    <source>
        <dbReference type="SAM" id="SignalP"/>
    </source>
</evidence>
<reference evidence="2 3" key="1">
    <citation type="submission" date="2020-07" db="EMBL/GenBank/DDBJ databases">
        <title>Comparative genomics of pyrophilous fungi reveals a link between fire events and developmental genes.</title>
        <authorList>
            <consortium name="DOE Joint Genome Institute"/>
            <person name="Steindorff A.S."/>
            <person name="Carver A."/>
            <person name="Calhoun S."/>
            <person name="Stillman K."/>
            <person name="Liu H."/>
            <person name="Lipzen A."/>
            <person name="Pangilinan J."/>
            <person name="Labutti K."/>
            <person name="Bruns T.D."/>
            <person name="Grigoriev I.V."/>
        </authorList>
    </citation>
    <scope>NUCLEOTIDE SEQUENCE [LARGE SCALE GENOMIC DNA]</scope>
    <source>
        <strain evidence="2 3">CBS 144469</strain>
    </source>
</reference>
<dbReference type="EMBL" id="JACGCI010000204">
    <property type="protein sequence ID" value="KAF6742073.1"/>
    <property type="molecule type" value="Genomic_DNA"/>
</dbReference>
<name>A0A8H6HA15_9AGAR</name>
<comment type="caution">
    <text evidence="2">The sequence shown here is derived from an EMBL/GenBank/DDBJ whole genome shotgun (WGS) entry which is preliminary data.</text>
</comment>
<organism evidence="2 3">
    <name type="scientific">Ephemerocybe angulata</name>
    <dbReference type="NCBI Taxonomy" id="980116"/>
    <lineage>
        <taxon>Eukaryota</taxon>
        <taxon>Fungi</taxon>
        <taxon>Dikarya</taxon>
        <taxon>Basidiomycota</taxon>
        <taxon>Agaricomycotina</taxon>
        <taxon>Agaricomycetes</taxon>
        <taxon>Agaricomycetidae</taxon>
        <taxon>Agaricales</taxon>
        <taxon>Agaricineae</taxon>
        <taxon>Psathyrellaceae</taxon>
        <taxon>Ephemerocybe</taxon>
    </lineage>
</organism>
<dbReference type="AlphaFoldDB" id="A0A8H6HA15"/>
<feature type="non-terminal residue" evidence="2">
    <location>
        <position position="1"/>
    </location>
</feature>
<feature type="chain" id="PRO_5034233690" evidence="1">
    <location>
        <begin position="23"/>
        <end position="110"/>
    </location>
</feature>
<evidence type="ECO:0000313" key="3">
    <source>
        <dbReference type="Proteomes" id="UP000521943"/>
    </source>
</evidence>
<keyword evidence="3" id="KW-1185">Reference proteome</keyword>
<sequence length="110" mass="12610">HLANDFLHLAMIYLCLTSFTVCNDTVMWARLEANIVPYMAQWSSASFVAKCCIEVNSENPFAFNESLERNYDSGYIAVCMPLKQYNSFFLLRHLDRNHTLGAQPIFSAFT</sequence>
<keyword evidence="1" id="KW-0732">Signal</keyword>
<feature type="signal peptide" evidence="1">
    <location>
        <begin position="1"/>
        <end position="22"/>
    </location>
</feature>
<dbReference type="Proteomes" id="UP000521943">
    <property type="component" value="Unassembled WGS sequence"/>
</dbReference>
<protein>
    <submittedName>
        <fullName evidence="2">Uncharacterized protein</fullName>
    </submittedName>
</protein>
<proteinExistence type="predicted"/>
<evidence type="ECO:0000313" key="2">
    <source>
        <dbReference type="EMBL" id="KAF6742073.1"/>
    </source>
</evidence>
<gene>
    <name evidence="2" type="ORF">DFP72DRAFT_831614</name>
</gene>
<accession>A0A8H6HA15</accession>